<sequence>MRIIKKIVLAFLAVIVLSLAGGYFYFDKNFSPPKNYLTVKGNVDNVSIKWISDGGNPYSALLLPIQIQGIEKTFYMQLDFGSPVTVFYKNSLESFGGFFLKQIQFDTKDENVSLDFKIENLNISSKNFQLLNYGKKVDFENPDSVDIIGTIGTDLLEKRTVFLDFKNNTVSFTENEIGSRFQKFEFKKRKLLFTAKVDKQTLKLLYDSGTSGYELIVNEEEWQKYRIKNSKIKTEKGNSWGNVLKVISAPANTKMKFGNSELKISEITYIEGISKMQVFLMKRSGMQGMIGNKIFLNHKLIIDCKNERFKVE</sequence>
<dbReference type="Gene3D" id="2.40.70.10">
    <property type="entry name" value="Acid Proteases"/>
    <property type="match status" value="2"/>
</dbReference>
<protein>
    <recommendedName>
        <fullName evidence="3">Aspartyl protease</fullName>
    </recommendedName>
</protein>
<name>A0A1M5TS60_9FLAO</name>
<proteinExistence type="predicted"/>
<gene>
    <name evidence="1" type="ORF">SAMN05443663_108138</name>
</gene>
<dbReference type="OrthoDB" id="7548156at2"/>
<keyword evidence="2" id="KW-1185">Reference proteome</keyword>
<evidence type="ECO:0000313" key="2">
    <source>
        <dbReference type="Proteomes" id="UP000184071"/>
    </source>
</evidence>
<dbReference type="STRING" id="370979.SAMN05443663_108138"/>
<dbReference type="RefSeq" id="WP_073417461.1">
    <property type="nucleotide sequence ID" value="NZ_FQWC01000008.1"/>
</dbReference>
<dbReference type="InterPro" id="IPR021109">
    <property type="entry name" value="Peptidase_aspartic_dom_sf"/>
</dbReference>
<evidence type="ECO:0000313" key="1">
    <source>
        <dbReference type="EMBL" id="SHH53554.1"/>
    </source>
</evidence>
<dbReference type="AlphaFoldDB" id="A0A1M5TS60"/>
<dbReference type="EMBL" id="FQWC01000008">
    <property type="protein sequence ID" value="SHH53554.1"/>
    <property type="molecule type" value="Genomic_DNA"/>
</dbReference>
<organism evidence="1 2">
    <name type="scientific">Flavobacterium defluvii</name>
    <dbReference type="NCBI Taxonomy" id="370979"/>
    <lineage>
        <taxon>Bacteria</taxon>
        <taxon>Pseudomonadati</taxon>
        <taxon>Bacteroidota</taxon>
        <taxon>Flavobacteriia</taxon>
        <taxon>Flavobacteriales</taxon>
        <taxon>Flavobacteriaceae</taxon>
        <taxon>Flavobacterium</taxon>
    </lineage>
</organism>
<evidence type="ECO:0008006" key="3">
    <source>
        <dbReference type="Google" id="ProtNLM"/>
    </source>
</evidence>
<reference evidence="2" key="1">
    <citation type="submission" date="2016-11" db="EMBL/GenBank/DDBJ databases">
        <authorList>
            <person name="Varghese N."/>
            <person name="Submissions S."/>
        </authorList>
    </citation>
    <scope>NUCLEOTIDE SEQUENCE [LARGE SCALE GENOMIC DNA]</scope>
    <source>
        <strain evidence="2">DSM 17963</strain>
    </source>
</reference>
<accession>A0A1M5TS60</accession>
<dbReference type="Proteomes" id="UP000184071">
    <property type="component" value="Unassembled WGS sequence"/>
</dbReference>